<dbReference type="PROSITE" id="PS50883">
    <property type="entry name" value="EAL"/>
    <property type="match status" value="1"/>
</dbReference>
<evidence type="ECO:0000313" key="2">
    <source>
        <dbReference type="EMBL" id="EQD74190.1"/>
    </source>
</evidence>
<sequence length="157" mass="17947">RQFWNNEFWDKLLTTLEKNRDILGWFSIELTESLLMKDLREASNRLNLLRSMGVRISIDDFGVGYSSLSYLTQLVTDEIKVPQEFVLRMRNSPADLALVKTIIQMAGNLNLELVGEGAQTPEEIDILKNLSCPVIQGFALSKPLPIDQLEVFLSRYI</sequence>
<dbReference type="InterPro" id="IPR001633">
    <property type="entry name" value="EAL_dom"/>
</dbReference>
<organism evidence="2">
    <name type="scientific">mine drainage metagenome</name>
    <dbReference type="NCBI Taxonomy" id="410659"/>
    <lineage>
        <taxon>unclassified sequences</taxon>
        <taxon>metagenomes</taxon>
        <taxon>ecological metagenomes</taxon>
    </lineage>
</organism>
<reference evidence="2" key="1">
    <citation type="submission" date="2013-08" db="EMBL/GenBank/DDBJ databases">
        <authorList>
            <person name="Mendez C."/>
            <person name="Richter M."/>
            <person name="Ferrer M."/>
            <person name="Sanchez J."/>
        </authorList>
    </citation>
    <scope>NUCLEOTIDE SEQUENCE</scope>
</reference>
<protein>
    <submittedName>
        <fullName evidence="2">Diguanylate cyclase/phosphodiesterase</fullName>
    </submittedName>
</protein>
<dbReference type="InterPro" id="IPR050706">
    <property type="entry name" value="Cyclic-di-GMP_PDE-like"/>
</dbReference>
<feature type="domain" description="EAL" evidence="1">
    <location>
        <begin position="1"/>
        <end position="157"/>
    </location>
</feature>
<dbReference type="CDD" id="cd01948">
    <property type="entry name" value="EAL"/>
    <property type="match status" value="1"/>
</dbReference>
<dbReference type="InterPro" id="IPR035919">
    <property type="entry name" value="EAL_sf"/>
</dbReference>
<name>T1CW41_9ZZZZ</name>
<dbReference type="PANTHER" id="PTHR33121:SF70">
    <property type="entry name" value="SIGNALING PROTEIN YKOW"/>
    <property type="match status" value="1"/>
</dbReference>
<dbReference type="Gene3D" id="3.20.20.450">
    <property type="entry name" value="EAL domain"/>
    <property type="match status" value="1"/>
</dbReference>
<proteinExistence type="predicted"/>
<reference evidence="2" key="2">
    <citation type="journal article" date="2014" name="ISME J.">
        <title>Microbial stratification in low pH oxic and suboxic macroscopic growths along an acid mine drainage.</title>
        <authorList>
            <person name="Mendez-Garcia C."/>
            <person name="Mesa V."/>
            <person name="Sprenger R.R."/>
            <person name="Richter M."/>
            <person name="Diez M.S."/>
            <person name="Solano J."/>
            <person name="Bargiela R."/>
            <person name="Golyshina O.V."/>
            <person name="Manteca A."/>
            <person name="Ramos J.L."/>
            <person name="Gallego J.R."/>
            <person name="Llorente I."/>
            <person name="Martins Dos Santos V.A."/>
            <person name="Jensen O.N."/>
            <person name="Pelaez A.I."/>
            <person name="Sanchez J."/>
            <person name="Ferrer M."/>
        </authorList>
    </citation>
    <scope>NUCLEOTIDE SEQUENCE</scope>
</reference>
<dbReference type="Pfam" id="PF00563">
    <property type="entry name" value="EAL"/>
    <property type="match status" value="1"/>
</dbReference>
<feature type="non-terminal residue" evidence="2">
    <location>
        <position position="1"/>
    </location>
</feature>
<dbReference type="EMBL" id="AUZX01003338">
    <property type="protein sequence ID" value="EQD74190.1"/>
    <property type="molecule type" value="Genomic_DNA"/>
</dbReference>
<comment type="caution">
    <text evidence="2">The sequence shown here is derived from an EMBL/GenBank/DDBJ whole genome shotgun (WGS) entry which is preliminary data.</text>
</comment>
<dbReference type="PANTHER" id="PTHR33121">
    <property type="entry name" value="CYCLIC DI-GMP PHOSPHODIESTERASE PDEF"/>
    <property type="match status" value="1"/>
</dbReference>
<evidence type="ECO:0000259" key="1">
    <source>
        <dbReference type="PROSITE" id="PS50883"/>
    </source>
</evidence>
<gene>
    <name evidence="2" type="ORF">B1A_04587</name>
</gene>
<accession>T1CW41</accession>
<dbReference type="AlphaFoldDB" id="T1CW41"/>
<dbReference type="SUPFAM" id="SSF141868">
    <property type="entry name" value="EAL domain-like"/>
    <property type="match status" value="1"/>
</dbReference>
<dbReference type="SMART" id="SM00052">
    <property type="entry name" value="EAL"/>
    <property type="match status" value="1"/>
</dbReference>
<dbReference type="GO" id="GO:0071111">
    <property type="term" value="F:cyclic-guanylate-specific phosphodiesterase activity"/>
    <property type="evidence" value="ECO:0007669"/>
    <property type="project" value="InterPro"/>
</dbReference>